<name>A0ABS8UZJ0_DATST</name>
<accession>A0ABS8UZJ0</accession>
<dbReference type="InterPro" id="IPR032535">
    <property type="entry name" value="Oberon_CC"/>
</dbReference>
<gene>
    <name evidence="2" type="ORF">HAX54_024590</name>
</gene>
<dbReference type="EMBL" id="JACEIK010002996">
    <property type="protein sequence ID" value="MCD9639844.1"/>
    <property type="molecule type" value="Genomic_DNA"/>
</dbReference>
<evidence type="ECO:0000313" key="3">
    <source>
        <dbReference type="Proteomes" id="UP000823775"/>
    </source>
</evidence>
<proteinExistence type="predicted"/>
<keyword evidence="3" id="KW-1185">Reference proteome</keyword>
<reference evidence="2 3" key="1">
    <citation type="journal article" date="2021" name="BMC Genomics">
        <title>Datura genome reveals duplications of psychoactive alkaloid biosynthetic genes and high mutation rate following tissue culture.</title>
        <authorList>
            <person name="Rajewski A."/>
            <person name="Carter-House D."/>
            <person name="Stajich J."/>
            <person name="Litt A."/>
        </authorList>
    </citation>
    <scope>NUCLEOTIDE SEQUENCE [LARGE SCALE GENOMIC DNA]</scope>
    <source>
        <strain evidence="2">AR-01</strain>
    </source>
</reference>
<evidence type="ECO:0000313" key="2">
    <source>
        <dbReference type="EMBL" id="MCD9639844.1"/>
    </source>
</evidence>
<protein>
    <recommendedName>
        <fullName evidence="1">Oberon coiled-coil region domain-containing protein</fullName>
    </recommendedName>
</protein>
<dbReference type="Pfam" id="PF16312">
    <property type="entry name" value="Oberon_cc"/>
    <property type="match status" value="1"/>
</dbReference>
<feature type="domain" description="Oberon coiled-coil region" evidence="1">
    <location>
        <begin position="11"/>
        <end position="77"/>
    </location>
</feature>
<sequence>MRQDEKLTGCRIALAKSGNLKKIMPAATLNSVLSEAEAEKQFLFEKIKLQDQSSRSSQGNDIGDTSYELYTKIQEILKIGTILIWDLWT</sequence>
<evidence type="ECO:0000259" key="1">
    <source>
        <dbReference type="Pfam" id="PF16312"/>
    </source>
</evidence>
<comment type="caution">
    <text evidence="2">The sequence shown here is derived from an EMBL/GenBank/DDBJ whole genome shotgun (WGS) entry which is preliminary data.</text>
</comment>
<dbReference type="Proteomes" id="UP000823775">
    <property type="component" value="Unassembled WGS sequence"/>
</dbReference>
<organism evidence="2 3">
    <name type="scientific">Datura stramonium</name>
    <name type="common">Jimsonweed</name>
    <name type="synonym">Common thornapple</name>
    <dbReference type="NCBI Taxonomy" id="4076"/>
    <lineage>
        <taxon>Eukaryota</taxon>
        <taxon>Viridiplantae</taxon>
        <taxon>Streptophyta</taxon>
        <taxon>Embryophyta</taxon>
        <taxon>Tracheophyta</taxon>
        <taxon>Spermatophyta</taxon>
        <taxon>Magnoliopsida</taxon>
        <taxon>eudicotyledons</taxon>
        <taxon>Gunneridae</taxon>
        <taxon>Pentapetalae</taxon>
        <taxon>asterids</taxon>
        <taxon>lamiids</taxon>
        <taxon>Solanales</taxon>
        <taxon>Solanaceae</taxon>
        <taxon>Solanoideae</taxon>
        <taxon>Datureae</taxon>
        <taxon>Datura</taxon>
    </lineage>
</organism>